<dbReference type="RefSeq" id="WP_219070282.1">
    <property type="nucleotide sequence ID" value="NZ_CAJUXY010000082.1"/>
</dbReference>
<keyword evidence="1" id="KW-0808">Transferase</keyword>
<sequence length="501" mass="53699">MTLHRIVNAAMELTGARYGALGIYGPQGSPVSLIYEGIDAETARRLGDLPVGEALRVDDLAAQPQRAGLGEHDPRMRAFLAVPPSVRGVAFGALYLVDDRPGRVCCDSDEVAARALASAVAIDSAQILEAERASAKWMTACREITAALLSAEPKTALLQLIVGRMQELAGAESAILLVPTEPDLPAEEIDTLVVATAAGRDAADVIGKQVPVDDSTTGTVILGRMPTITGWFKHPLKGFTDAGDRSVIVAPLRADDTVLGVIAVVRSLRQPPFGDDYPELISDFARHAAIALTLTVDREHIRELAILADRERIAHDLHDHVIQKLFAAGLDLQGTIARAQSPEIVNRLTHTVDDLQTTIDAIRTTIFPLQMLVRPGENFRQQIQHNVAELTEDRDIATTLDTSGELTAVTGELANHAEAVVTEAVSNAVRHSGARRLTVRVEVDHRLLIEVVDDGHGIPAQNQRLSGLANMARRAAQVGGECSITSSAEGGTRVYWTVPLS</sequence>
<dbReference type="InterPro" id="IPR050482">
    <property type="entry name" value="Sensor_HK_TwoCompSys"/>
</dbReference>
<dbReference type="PANTHER" id="PTHR24421">
    <property type="entry name" value="NITRATE/NITRITE SENSOR PROTEIN NARX-RELATED"/>
    <property type="match status" value="1"/>
</dbReference>
<keyword evidence="7" id="KW-1185">Reference proteome</keyword>
<dbReference type="Pfam" id="PF13492">
    <property type="entry name" value="GAF_3"/>
    <property type="match status" value="1"/>
</dbReference>
<dbReference type="EMBL" id="CP097320">
    <property type="protein sequence ID" value="UQX11571.1"/>
    <property type="molecule type" value="Genomic_DNA"/>
</dbReference>
<evidence type="ECO:0000259" key="5">
    <source>
        <dbReference type="SMART" id="SM00387"/>
    </source>
</evidence>
<feature type="domain" description="GAF" evidence="4">
    <location>
        <begin position="153"/>
        <end position="302"/>
    </location>
</feature>
<dbReference type="InterPro" id="IPR011712">
    <property type="entry name" value="Sig_transdc_His_kin_sub3_dim/P"/>
</dbReference>
<evidence type="ECO:0000256" key="2">
    <source>
        <dbReference type="ARBA" id="ARBA00022777"/>
    </source>
</evidence>
<dbReference type="InterPro" id="IPR003018">
    <property type="entry name" value="GAF"/>
</dbReference>
<dbReference type="InterPro" id="IPR003594">
    <property type="entry name" value="HATPase_dom"/>
</dbReference>
<evidence type="ECO:0000313" key="7">
    <source>
        <dbReference type="Proteomes" id="UP001056610"/>
    </source>
</evidence>
<dbReference type="CDD" id="cd16917">
    <property type="entry name" value="HATPase_UhpB-NarQ-NarX-like"/>
    <property type="match status" value="1"/>
</dbReference>
<name>A0ABY4QNY3_9MYCO</name>
<organism evidence="6 7">
    <name type="scientific">Candidatus Mycobacterium methanotrophicum</name>
    <dbReference type="NCBI Taxonomy" id="2943498"/>
    <lineage>
        <taxon>Bacteria</taxon>
        <taxon>Bacillati</taxon>
        <taxon>Actinomycetota</taxon>
        <taxon>Actinomycetes</taxon>
        <taxon>Mycobacteriales</taxon>
        <taxon>Mycobacteriaceae</taxon>
        <taxon>Mycobacterium</taxon>
    </lineage>
</organism>
<keyword evidence="3" id="KW-0902">Two-component regulatory system</keyword>
<keyword evidence="2" id="KW-0418">Kinase</keyword>
<protein>
    <submittedName>
        <fullName evidence="6">GAF domain-containing protein</fullName>
    </submittedName>
</protein>
<evidence type="ECO:0000256" key="3">
    <source>
        <dbReference type="ARBA" id="ARBA00023012"/>
    </source>
</evidence>
<reference evidence="6" key="1">
    <citation type="submission" date="2022-05" db="EMBL/GenBank/DDBJ databases">
        <title>A methanotrophic Mycobacterium dominates a cave microbial ecosystem.</title>
        <authorList>
            <person name="Van Spanning R.J.M."/>
            <person name="Guan Q."/>
            <person name="Melkonian C."/>
            <person name="Gallant J."/>
            <person name="Polerecky L."/>
            <person name="Flot J.-F."/>
            <person name="Brandt B.W."/>
            <person name="Braster M."/>
            <person name="Iturbe Espinoza P."/>
            <person name="Aerts J."/>
            <person name="Meima-Franke M."/>
            <person name="Piersma S.R."/>
            <person name="Bunduc C."/>
            <person name="Ummels R."/>
            <person name="Pain A."/>
            <person name="Fleming E.J."/>
            <person name="van der Wel N."/>
            <person name="Gherman V.D."/>
            <person name="Sarbu S.M."/>
            <person name="Bodelier P.L.E."/>
            <person name="Bitter W."/>
        </authorList>
    </citation>
    <scope>NUCLEOTIDE SEQUENCE</scope>
    <source>
        <strain evidence="6">Sulfur Cave</strain>
    </source>
</reference>
<dbReference type="SMART" id="SM00065">
    <property type="entry name" value="GAF"/>
    <property type="match status" value="1"/>
</dbReference>
<dbReference type="Pfam" id="PF01590">
    <property type="entry name" value="GAF"/>
    <property type="match status" value="1"/>
</dbReference>
<evidence type="ECO:0000256" key="1">
    <source>
        <dbReference type="ARBA" id="ARBA00022679"/>
    </source>
</evidence>
<proteinExistence type="predicted"/>
<dbReference type="Proteomes" id="UP001056610">
    <property type="component" value="Chromosome"/>
</dbReference>
<feature type="domain" description="Histidine kinase/HSP90-like ATPase" evidence="5">
    <location>
        <begin position="412"/>
        <end position="501"/>
    </location>
</feature>
<gene>
    <name evidence="6" type="ORF">M5I08_03525</name>
</gene>
<evidence type="ECO:0000313" key="6">
    <source>
        <dbReference type="EMBL" id="UQX11571.1"/>
    </source>
</evidence>
<dbReference type="PANTHER" id="PTHR24421:SF56">
    <property type="entry name" value="OXYGEN SENSOR HISTIDINE KINASE RESPONSE REGULATOR DOST"/>
    <property type="match status" value="1"/>
</dbReference>
<evidence type="ECO:0000259" key="4">
    <source>
        <dbReference type="SMART" id="SM00065"/>
    </source>
</evidence>
<accession>A0ABY4QNY3</accession>
<dbReference type="Pfam" id="PF07730">
    <property type="entry name" value="HisKA_3"/>
    <property type="match status" value="1"/>
</dbReference>
<dbReference type="SMART" id="SM00387">
    <property type="entry name" value="HATPase_c"/>
    <property type="match status" value="1"/>
</dbReference>
<dbReference type="Pfam" id="PF02518">
    <property type="entry name" value="HATPase_c"/>
    <property type="match status" value="1"/>
</dbReference>